<feature type="binding site" evidence="4">
    <location>
        <position position="166"/>
    </location>
    <ligand>
        <name>Zn(2+)</name>
        <dbReference type="ChEBI" id="CHEBI:29105"/>
    </ligand>
</feature>
<feature type="domain" description="Deacetylase sirtuin-type" evidence="6">
    <location>
        <begin position="20"/>
        <end position="373"/>
    </location>
</feature>
<keyword evidence="2" id="KW-0808">Transferase</keyword>
<organism evidence="7 8">
    <name type="scientific">Colletotrichum trifolii</name>
    <dbReference type="NCBI Taxonomy" id="5466"/>
    <lineage>
        <taxon>Eukaryota</taxon>
        <taxon>Fungi</taxon>
        <taxon>Dikarya</taxon>
        <taxon>Ascomycota</taxon>
        <taxon>Pezizomycotina</taxon>
        <taxon>Sordariomycetes</taxon>
        <taxon>Hypocreomycetidae</taxon>
        <taxon>Glomerellales</taxon>
        <taxon>Glomerellaceae</taxon>
        <taxon>Colletotrichum</taxon>
        <taxon>Colletotrichum orbiculare species complex</taxon>
    </lineage>
</organism>
<dbReference type="GO" id="GO:0070403">
    <property type="term" value="F:NAD+ binding"/>
    <property type="evidence" value="ECO:0007669"/>
    <property type="project" value="InterPro"/>
</dbReference>
<dbReference type="InterPro" id="IPR029035">
    <property type="entry name" value="DHS-like_NAD/FAD-binding_dom"/>
</dbReference>
<feature type="binding site" evidence="4">
    <location>
        <position position="238"/>
    </location>
    <ligand>
        <name>Zn(2+)</name>
        <dbReference type="ChEBI" id="CHEBI:29105"/>
    </ligand>
</feature>
<evidence type="ECO:0000313" key="8">
    <source>
        <dbReference type="Proteomes" id="UP000295703"/>
    </source>
</evidence>
<dbReference type="Pfam" id="PF02146">
    <property type="entry name" value="SIR2"/>
    <property type="match status" value="1"/>
</dbReference>
<keyword evidence="8" id="KW-1185">Reference proteome</keyword>
<dbReference type="AlphaFoldDB" id="A0A4R8RT31"/>
<protein>
    <submittedName>
        <fullName evidence="7">NAD-dependent protein deacylase SIR4</fullName>
    </submittedName>
</protein>
<dbReference type="SUPFAM" id="SSF52467">
    <property type="entry name" value="DHS-like NAD/FAD-binding domain"/>
    <property type="match status" value="1"/>
</dbReference>
<evidence type="ECO:0000256" key="3">
    <source>
        <dbReference type="ARBA" id="ARBA00023027"/>
    </source>
</evidence>
<reference evidence="7 8" key="1">
    <citation type="submission" date="2018-12" db="EMBL/GenBank/DDBJ databases">
        <title>Genome sequence and assembly of Colletotrichum trifolii.</title>
        <authorList>
            <person name="Gan P."/>
            <person name="Shirasu K."/>
        </authorList>
    </citation>
    <scope>NUCLEOTIDE SEQUENCE [LARGE SCALE GENOMIC DNA]</scope>
    <source>
        <strain evidence="7 8">543-2</strain>
    </source>
</reference>
<comment type="caution">
    <text evidence="7">The sequence shown here is derived from an EMBL/GenBank/DDBJ whole genome shotgun (WGS) entry which is preliminary data.</text>
</comment>
<feature type="binding site" evidence="4">
    <location>
        <position position="235"/>
    </location>
    <ligand>
        <name>Zn(2+)</name>
        <dbReference type="ChEBI" id="CHEBI:29105"/>
    </ligand>
</feature>
<dbReference type="InterPro" id="IPR026590">
    <property type="entry name" value="Ssirtuin_cat_dom"/>
</dbReference>
<dbReference type="Gene3D" id="3.40.50.1220">
    <property type="entry name" value="TPP-binding domain"/>
    <property type="match status" value="1"/>
</dbReference>
<evidence type="ECO:0000256" key="1">
    <source>
        <dbReference type="ARBA" id="ARBA00006924"/>
    </source>
</evidence>
<dbReference type="PANTHER" id="PTHR47651">
    <property type="entry name" value="NAD-DEPENDENT HISTONE DEACETYLASE HST4"/>
    <property type="match status" value="1"/>
</dbReference>
<dbReference type="Gene3D" id="3.30.1600.10">
    <property type="entry name" value="SIR2/SIRT2 'Small Domain"/>
    <property type="match status" value="1"/>
</dbReference>
<feature type="active site" description="Proton acceptor" evidence="4">
    <location>
        <position position="155"/>
    </location>
</feature>
<evidence type="ECO:0000259" key="6">
    <source>
        <dbReference type="PROSITE" id="PS50305"/>
    </source>
</evidence>
<keyword evidence="3" id="KW-0520">NAD</keyword>
<dbReference type="InterPro" id="IPR026591">
    <property type="entry name" value="Sirtuin_cat_small_dom_sf"/>
</dbReference>
<evidence type="ECO:0000313" key="7">
    <source>
        <dbReference type="EMBL" id="TDZ71750.1"/>
    </source>
</evidence>
<keyword evidence="4" id="KW-0479">Metal-binding</keyword>
<evidence type="ECO:0000256" key="4">
    <source>
        <dbReference type="PROSITE-ProRule" id="PRU00236"/>
    </source>
</evidence>
<dbReference type="GO" id="GO:0016740">
    <property type="term" value="F:transferase activity"/>
    <property type="evidence" value="ECO:0007669"/>
    <property type="project" value="UniProtKB-KW"/>
</dbReference>
<dbReference type="EMBL" id="RYZW01000009">
    <property type="protein sequence ID" value="TDZ71750.1"/>
    <property type="molecule type" value="Genomic_DNA"/>
</dbReference>
<accession>A0A4R8RT31</accession>
<sequence>MRKPLMRIPYTELLAPPTVRPSNANTLPGAVAALENFFTAPPSRGLPPSTVVLTGAGLSVSSGLADYRGVNGTYRVNKTYRPIYYHEFLANHEARKRYWARSFLGWTSLHKASPNNGHHAIRDLGQLGLIRSVITQNVDSFHSKAHPDIPTLELHGYLRSTVCVTCRNEYPRDAFQDELARLNPAWAAFLVEALASGALDTENPAERRAKGIRTNPDGDVDLPGAPYTTFRYPACPQCLAHPPSTPEGVKHVVEVDGDGAWTSTSSGGILKPAVVMFGESIANEVKTSAEEAIDGAGRLLVLGTSLATYSAWRLAKRALDRGMPIAIVNTGGVRGEEQLAAVPDPEPNGAAGVRTEVSTDAVLPALVEQLLQLSKSSASTSRSDNAAGKENHDVFKDMLS</sequence>
<comment type="similarity">
    <text evidence="1">Belongs to the sirtuin family. Class I subfamily.</text>
</comment>
<dbReference type="InterPro" id="IPR003000">
    <property type="entry name" value="Sirtuin"/>
</dbReference>
<feature type="binding site" evidence="4">
    <location>
        <position position="163"/>
    </location>
    <ligand>
        <name>Zn(2+)</name>
        <dbReference type="ChEBI" id="CHEBI:29105"/>
    </ligand>
</feature>
<dbReference type="STRING" id="5466.A0A4R8RT31"/>
<feature type="region of interest" description="Disordered" evidence="5">
    <location>
        <begin position="377"/>
        <end position="400"/>
    </location>
</feature>
<gene>
    <name evidence="7" type="ORF">CTRI78_v001675</name>
</gene>
<keyword evidence="4" id="KW-0862">Zinc</keyword>
<name>A0A4R8RT31_COLTR</name>
<proteinExistence type="inferred from homology"/>
<feature type="compositionally biased region" description="Basic and acidic residues" evidence="5">
    <location>
        <begin position="387"/>
        <end position="400"/>
    </location>
</feature>
<dbReference type="GO" id="GO:0046872">
    <property type="term" value="F:metal ion binding"/>
    <property type="evidence" value="ECO:0007669"/>
    <property type="project" value="UniProtKB-KW"/>
</dbReference>
<dbReference type="PANTHER" id="PTHR47651:SF17">
    <property type="entry name" value="DEACETYLASE SIRTUIN-TYPE DOMAIN-CONTAINING PROTEIN"/>
    <property type="match status" value="1"/>
</dbReference>
<evidence type="ECO:0000256" key="2">
    <source>
        <dbReference type="ARBA" id="ARBA00022679"/>
    </source>
</evidence>
<dbReference type="Proteomes" id="UP000295703">
    <property type="component" value="Unassembled WGS sequence"/>
</dbReference>
<dbReference type="PROSITE" id="PS50305">
    <property type="entry name" value="SIRTUIN"/>
    <property type="match status" value="1"/>
</dbReference>
<evidence type="ECO:0000256" key="5">
    <source>
        <dbReference type="SAM" id="MobiDB-lite"/>
    </source>
</evidence>